<organism evidence="1">
    <name type="scientific">Myoviridae sp. ctagO6</name>
    <dbReference type="NCBI Taxonomy" id="2826667"/>
    <lineage>
        <taxon>Viruses</taxon>
        <taxon>Duplodnaviria</taxon>
        <taxon>Heunggongvirae</taxon>
        <taxon>Uroviricota</taxon>
        <taxon>Caudoviricetes</taxon>
    </lineage>
</organism>
<dbReference type="EMBL" id="BK015215">
    <property type="protein sequence ID" value="DAD96352.1"/>
    <property type="molecule type" value="Genomic_DNA"/>
</dbReference>
<accession>A0A8S5NQ50</accession>
<protein>
    <submittedName>
        <fullName evidence="1">Uncharacterized protein</fullName>
    </submittedName>
</protein>
<reference evidence="1" key="1">
    <citation type="journal article" date="2021" name="Proc. Natl. Acad. Sci. U.S.A.">
        <title>A Catalog of Tens of Thousands of Viruses from Human Metagenomes Reveals Hidden Associations with Chronic Diseases.</title>
        <authorList>
            <person name="Tisza M.J."/>
            <person name="Buck C.B."/>
        </authorList>
    </citation>
    <scope>NUCLEOTIDE SEQUENCE</scope>
    <source>
        <strain evidence="1">CtagO6</strain>
    </source>
</reference>
<proteinExistence type="predicted"/>
<name>A0A8S5NQ50_9CAUD</name>
<evidence type="ECO:0000313" key="1">
    <source>
        <dbReference type="EMBL" id="DAD96352.1"/>
    </source>
</evidence>
<sequence>MIFNGRIMKSGGGGTEFPTLDEVLTWDSFDMAEAIPDGDGDSWKVDTGVKTGINGCWFALVYTDNYTGSSAKPDKPNGHVLIPVWYKQEAKADSDIAVRAGEMLAVVSVTEVVVPLLTGNETLCIASLSCGISIGGDTKNIWFTTGVTIGHNEDSSDGTYTIPETLQDSPIFKPIVYYKAF</sequence>